<dbReference type="RefSeq" id="WP_074642651.1">
    <property type="nucleotide sequence ID" value="NZ_FNBL01000003.1"/>
</dbReference>
<name>A0A1G7JDZ4_9RHOB</name>
<dbReference type="InterPro" id="IPR050275">
    <property type="entry name" value="PGM_Phosphatase"/>
</dbReference>
<dbReference type="AlphaFoldDB" id="A0A1G7JDZ4"/>
<evidence type="ECO:0000313" key="1">
    <source>
        <dbReference type="EMBL" id="SDF23004.1"/>
    </source>
</evidence>
<accession>A0A1G7JDZ4</accession>
<dbReference type="EMBL" id="FNBL01000003">
    <property type="protein sequence ID" value="SDF23004.1"/>
    <property type="molecule type" value="Genomic_DNA"/>
</dbReference>
<gene>
    <name evidence="1" type="ORF">SAMN04488117_10343</name>
</gene>
<dbReference type="SUPFAM" id="SSF53254">
    <property type="entry name" value="Phosphoglycerate mutase-like"/>
    <property type="match status" value="1"/>
</dbReference>
<dbReference type="Gene3D" id="3.40.50.1240">
    <property type="entry name" value="Phosphoglycerate mutase-like"/>
    <property type="match status" value="1"/>
</dbReference>
<dbReference type="PANTHER" id="PTHR48100">
    <property type="entry name" value="BROAD-SPECIFICITY PHOSPHATASE YOR283W-RELATED"/>
    <property type="match status" value="1"/>
</dbReference>
<dbReference type="CDD" id="cd07067">
    <property type="entry name" value="HP_PGM_like"/>
    <property type="match status" value="1"/>
</dbReference>
<dbReference type="Proteomes" id="UP000182284">
    <property type="component" value="Unassembled WGS sequence"/>
</dbReference>
<dbReference type="GO" id="GO:0016791">
    <property type="term" value="F:phosphatase activity"/>
    <property type="evidence" value="ECO:0007669"/>
    <property type="project" value="TreeGrafter"/>
</dbReference>
<organism evidence="1 2">
    <name type="scientific">Celeribacter baekdonensis</name>
    <dbReference type="NCBI Taxonomy" id="875171"/>
    <lineage>
        <taxon>Bacteria</taxon>
        <taxon>Pseudomonadati</taxon>
        <taxon>Pseudomonadota</taxon>
        <taxon>Alphaproteobacteria</taxon>
        <taxon>Rhodobacterales</taxon>
        <taxon>Roseobacteraceae</taxon>
        <taxon>Celeribacter</taxon>
    </lineage>
</organism>
<dbReference type="GO" id="GO:0005737">
    <property type="term" value="C:cytoplasm"/>
    <property type="evidence" value="ECO:0007669"/>
    <property type="project" value="TreeGrafter"/>
</dbReference>
<dbReference type="InterPro" id="IPR029033">
    <property type="entry name" value="His_PPase_superfam"/>
</dbReference>
<dbReference type="InterPro" id="IPR013078">
    <property type="entry name" value="His_Pase_superF_clade-1"/>
</dbReference>
<dbReference type="SMART" id="SM00855">
    <property type="entry name" value="PGAM"/>
    <property type="match status" value="1"/>
</dbReference>
<proteinExistence type="predicted"/>
<protein>
    <submittedName>
        <fullName evidence="1">Broad specificity phosphatase PhoE</fullName>
    </submittedName>
</protein>
<evidence type="ECO:0000313" key="2">
    <source>
        <dbReference type="Proteomes" id="UP000182284"/>
    </source>
</evidence>
<reference evidence="1 2" key="1">
    <citation type="submission" date="2016-10" db="EMBL/GenBank/DDBJ databases">
        <authorList>
            <person name="de Groot N.N."/>
        </authorList>
    </citation>
    <scope>NUCLEOTIDE SEQUENCE [LARGE SCALE GENOMIC DNA]</scope>
    <source>
        <strain evidence="1 2">DSM 27375</strain>
    </source>
</reference>
<dbReference type="Pfam" id="PF00300">
    <property type="entry name" value="His_Phos_1"/>
    <property type="match status" value="1"/>
</dbReference>
<dbReference type="PANTHER" id="PTHR48100:SF1">
    <property type="entry name" value="HISTIDINE PHOSPHATASE FAMILY PROTEIN-RELATED"/>
    <property type="match status" value="1"/>
</dbReference>
<dbReference type="OrthoDB" id="8347407at2"/>
<sequence length="189" mass="20765">MSTLWLIRHGPTHAKSFVGWTDLPADLSDRAAIARLESALPRVPLISSDLSRAVHTGSAIQGPRPRLPHDPRLRETHFGDWENLSWAEIQQRDTDLARRVFETPGDIAPPGGESWNRFSARVHAGVAALQGETIVVAHMGVILALLQKALGCTAYEALGHQIDPLSCTVIDCPEGLEKAWNCTLINHKY</sequence>